<dbReference type="Gene3D" id="3.40.1000.70">
    <property type="entry name" value="PknH-like extracellular domain"/>
    <property type="match status" value="1"/>
</dbReference>
<feature type="domain" description="PknH-like extracellular" evidence="2">
    <location>
        <begin position="46"/>
        <end position="231"/>
    </location>
</feature>
<dbReference type="Pfam" id="PF14032">
    <property type="entry name" value="PknH_C"/>
    <property type="match status" value="1"/>
</dbReference>
<dbReference type="RefSeq" id="WP_139799335.1">
    <property type="nucleotide sequence ID" value="NZ_AP022606.1"/>
</dbReference>
<evidence type="ECO:0000313" key="3">
    <source>
        <dbReference type="EMBL" id="BBZ10596.1"/>
    </source>
</evidence>
<reference evidence="3 4" key="1">
    <citation type="journal article" date="2019" name="Emerg. Microbes Infect.">
        <title>Comprehensive subspecies identification of 175 nontuberculous mycobacteria species based on 7547 genomic profiles.</title>
        <authorList>
            <person name="Matsumoto Y."/>
            <person name="Kinjo T."/>
            <person name="Motooka D."/>
            <person name="Nabeya D."/>
            <person name="Jung N."/>
            <person name="Uechi K."/>
            <person name="Horii T."/>
            <person name="Iida T."/>
            <person name="Fujita J."/>
            <person name="Nakamura S."/>
        </authorList>
    </citation>
    <scope>NUCLEOTIDE SEQUENCE [LARGE SCALE GENOMIC DNA]</scope>
    <source>
        <strain evidence="3 4">JCM 12687</strain>
    </source>
</reference>
<feature type="chain" id="PRO_5046529734" description="PknH-like extracellular domain-containing protein" evidence="1">
    <location>
        <begin position="20"/>
        <end position="234"/>
    </location>
</feature>
<proteinExistence type="predicted"/>
<dbReference type="EMBL" id="AP022606">
    <property type="protein sequence ID" value="BBZ10596.1"/>
    <property type="molecule type" value="Genomic_DNA"/>
</dbReference>
<sequence length="234" mass="24275">MLRLGIKAASAWAVSMIVAGCVSTVGGTAVPAGGHGPGTTPAKPAVTAADLPKLLATVDEVKDVMKSPDVVTQQTWNKPDDSTDTKVDPVECISAAFGGEAVSYNGSGFTAIYIVRQADPKGLPDVDEGVAAFENPAAAASFVSKSVAQWRQCAGKQLIWTWPDGSTVPWTVGDPTESGGMTTIRNTAVLHQDLGLVRTLAAKSNIVVDLQVLALNLGDEPTVIAKRILDRIPG</sequence>
<dbReference type="InterPro" id="IPR038232">
    <property type="entry name" value="PknH-like_Extracell_sf"/>
</dbReference>
<gene>
    <name evidence="3" type="ORF">MBRA_07910</name>
</gene>
<dbReference type="InterPro" id="IPR026954">
    <property type="entry name" value="PknH-like_Extracell"/>
</dbReference>
<dbReference type="PROSITE" id="PS51257">
    <property type="entry name" value="PROKAR_LIPOPROTEIN"/>
    <property type="match status" value="1"/>
</dbReference>
<organism evidence="3 4">
    <name type="scientific">Mycobacterium branderi</name>
    <dbReference type="NCBI Taxonomy" id="43348"/>
    <lineage>
        <taxon>Bacteria</taxon>
        <taxon>Bacillati</taxon>
        <taxon>Actinomycetota</taxon>
        <taxon>Actinomycetes</taxon>
        <taxon>Mycobacteriales</taxon>
        <taxon>Mycobacteriaceae</taxon>
        <taxon>Mycobacterium</taxon>
    </lineage>
</organism>
<name>A0ABM7KHE0_9MYCO</name>
<keyword evidence="1" id="KW-0732">Signal</keyword>
<keyword evidence="4" id="KW-1185">Reference proteome</keyword>
<accession>A0ABM7KHE0</accession>
<dbReference type="Proteomes" id="UP000467379">
    <property type="component" value="Chromosome"/>
</dbReference>
<evidence type="ECO:0000313" key="4">
    <source>
        <dbReference type="Proteomes" id="UP000467379"/>
    </source>
</evidence>
<evidence type="ECO:0000259" key="2">
    <source>
        <dbReference type="Pfam" id="PF14032"/>
    </source>
</evidence>
<protein>
    <recommendedName>
        <fullName evidence="2">PknH-like extracellular domain-containing protein</fullName>
    </recommendedName>
</protein>
<feature type="signal peptide" evidence="1">
    <location>
        <begin position="1"/>
        <end position="19"/>
    </location>
</feature>
<evidence type="ECO:0000256" key="1">
    <source>
        <dbReference type="SAM" id="SignalP"/>
    </source>
</evidence>